<protein>
    <submittedName>
        <fullName evidence="1">TIGR04076 family protein</fullName>
    </submittedName>
</protein>
<dbReference type="InterPro" id="IPR023811">
    <property type="entry name" value="CHP04076"/>
</dbReference>
<reference evidence="1 2" key="1">
    <citation type="journal article" date="2021" name="Sci. Rep.">
        <title>The distribution of antibiotic resistance genes in chicken gut microbiota commensals.</title>
        <authorList>
            <person name="Juricova H."/>
            <person name="Matiasovicova J."/>
            <person name="Kubasova T."/>
            <person name="Cejkova D."/>
            <person name="Rychlik I."/>
        </authorList>
    </citation>
    <scope>NUCLEOTIDE SEQUENCE [LARGE SCALE GENOMIC DNA]</scope>
    <source>
        <strain evidence="1 2">An423</strain>
    </source>
</reference>
<name>A0ABS2FQ18_9FIRM</name>
<evidence type="ECO:0000313" key="1">
    <source>
        <dbReference type="EMBL" id="MBM6831804.1"/>
    </source>
</evidence>
<evidence type="ECO:0000313" key="2">
    <source>
        <dbReference type="Proteomes" id="UP000775500"/>
    </source>
</evidence>
<accession>A0ABS2FQ18</accession>
<keyword evidence="2" id="KW-1185">Reference proteome</keyword>
<dbReference type="RefSeq" id="WP_204686045.1">
    <property type="nucleotide sequence ID" value="NZ_CAWVLV010000001.1"/>
</dbReference>
<dbReference type="Proteomes" id="UP000775500">
    <property type="component" value="Unassembled WGS sequence"/>
</dbReference>
<comment type="caution">
    <text evidence="1">The sequence shown here is derived from an EMBL/GenBank/DDBJ whole genome shotgun (WGS) entry which is preliminary data.</text>
</comment>
<dbReference type="NCBIfam" id="TIGR04076">
    <property type="entry name" value="TIGR04076 family protein"/>
    <property type="match status" value="1"/>
</dbReference>
<sequence>MNTIKITALRQTIYEDLIDRYELPQTEACTILVGQSWICRQATCPKDFCPHAWQSLYPYVFALAHHADHLHDSWMKDPQSALVSCNDGFRPMSFLLEVIDQKETL</sequence>
<organism evidence="1 2">
    <name type="scientific">Faecalicoccus acidiformans</name>
    <dbReference type="NCBI Taxonomy" id="915173"/>
    <lineage>
        <taxon>Bacteria</taxon>
        <taxon>Bacillati</taxon>
        <taxon>Bacillota</taxon>
        <taxon>Erysipelotrichia</taxon>
        <taxon>Erysipelotrichales</taxon>
        <taxon>Erysipelotrichaceae</taxon>
        <taxon>Faecalicoccus</taxon>
    </lineage>
</organism>
<proteinExistence type="predicted"/>
<dbReference type="EMBL" id="JACJLU010000008">
    <property type="protein sequence ID" value="MBM6831804.1"/>
    <property type="molecule type" value="Genomic_DNA"/>
</dbReference>
<gene>
    <name evidence="1" type="ORF">H5982_06750</name>
</gene>